<name>A0A1W1W7Z8_SULTA</name>
<sequence>MMAGYVVTRSFHERRSLRPCSWQDENMAGKFKGQWRIVQSGAIQASGWGHTRNLGFYRILETKHEGRKSYLEPTHQ</sequence>
<organism evidence="1 2">
    <name type="scientific">Sulfobacillus thermosulfidooxidans (strain DSM 9293 / VKM B-1269 / AT-1)</name>
    <dbReference type="NCBI Taxonomy" id="929705"/>
    <lineage>
        <taxon>Bacteria</taxon>
        <taxon>Bacillati</taxon>
        <taxon>Bacillota</taxon>
        <taxon>Clostridia</taxon>
        <taxon>Eubacteriales</taxon>
        <taxon>Clostridiales Family XVII. Incertae Sedis</taxon>
        <taxon>Sulfobacillus</taxon>
    </lineage>
</organism>
<dbReference type="Proteomes" id="UP000192660">
    <property type="component" value="Unassembled WGS sequence"/>
</dbReference>
<proteinExistence type="predicted"/>
<dbReference type="AlphaFoldDB" id="A0A1W1W7Z8"/>
<gene>
    <name evidence="1" type="ORF">SAMN00768000_0574</name>
</gene>
<accession>A0A1W1W7Z8</accession>
<protein>
    <submittedName>
        <fullName evidence="1">Uncharacterized protein</fullName>
    </submittedName>
</protein>
<dbReference type="EMBL" id="FWWY01000001">
    <property type="protein sequence ID" value="SMC02404.1"/>
    <property type="molecule type" value="Genomic_DNA"/>
</dbReference>
<evidence type="ECO:0000313" key="2">
    <source>
        <dbReference type="Proteomes" id="UP000192660"/>
    </source>
</evidence>
<keyword evidence="2" id="KW-1185">Reference proteome</keyword>
<evidence type="ECO:0000313" key="1">
    <source>
        <dbReference type="EMBL" id="SMC02404.1"/>
    </source>
</evidence>
<reference evidence="2" key="1">
    <citation type="submission" date="2017-04" db="EMBL/GenBank/DDBJ databases">
        <authorList>
            <person name="Varghese N."/>
            <person name="Submissions S."/>
        </authorList>
    </citation>
    <scope>NUCLEOTIDE SEQUENCE [LARGE SCALE GENOMIC DNA]</scope>
    <source>
        <strain evidence="2">DSM 9293</strain>
    </source>
</reference>